<accession>A0ABW3AM60</accession>
<feature type="domain" description="Protein FecR C-terminal" evidence="3">
    <location>
        <begin position="259"/>
        <end position="326"/>
    </location>
</feature>
<dbReference type="PIRSF" id="PIRSF018266">
    <property type="entry name" value="FecR"/>
    <property type="match status" value="1"/>
</dbReference>
<protein>
    <submittedName>
        <fullName evidence="4">FecR family protein</fullName>
    </submittedName>
</protein>
<dbReference type="Proteomes" id="UP001597010">
    <property type="component" value="Unassembled WGS sequence"/>
</dbReference>
<sequence>MSSTEHQLLLIIQHLNTPDDTRLQENVTKWRTQSAENEKYFQEIQTLWLASAEARVLKHIDVNAAVERLSSKLEDHNKYKHEASSLTTGVRIIKWIAGIAAMFMLVFFIYRQYPVNSAKYITKITTGKKDSVLLADGSKIFLDTASSVSYPEQFNGNKRTIAFKHGNAFFKIAHDSIRPFTVSMDQTAVQVLGTSFNIRKTTAAINVDVKTGRVMFLANEESKAVLVAGVAANYDIKSNQLTTYSNQNSNSDSWLTGELHFIDEPLANVFSKLESHYRVKITSDTNLSKLGKFNANFINNNLDEVITVLEQTYPINITRHSNRLIIRNK</sequence>
<dbReference type="Pfam" id="PF04773">
    <property type="entry name" value="FecR"/>
    <property type="match status" value="1"/>
</dbReference>
<keyword evidence="1" id="KW-0472">Membrane</keyword>
<dbReference type="InterPro" id="IPR012373">
    <property type="entry name" value="Ferrdict_sens_TM"/>
</dbReference>
<evidence type="ECO:0000256" key="1">
    <source>
        <dbReference type="SAM" id="Phobius"/>
    </source>
</evidence>
<feature type="transmembrane region" description="Helical" evidence="1">
    <location>
        <begin position="92"/>
        <end position="110"/>
    </location>
</feature>
<evidence type="ECO:0000313" key="5">
    <source>
        <dbReference type="Proteomes" id="UP001597010"/>
    </source>
</evidence>
<dbReference type="Pfam" id="PF16344">
    <property type="entry name" value="FecR_C"/>
    <property type="match status" value="1"/>
</dbReference>
<dbReference type="PANTHER" id="PTHR30273">
    <property type="entry name" value="PERIPLASMIC SIGNAL SENSOR AND SIGMA FACTOR ACTIVATOR FECR-RELATED"/>
    <property type="match status" value="1"/>
</dbReference>
<keyword evidence="1" id="KW-0812">Transmembrane</keyword>
<proteinExistence type="predicted"/>
<comment type="caution">
    <text evidence="4">The sequence shown here is derived from an EMBL/GenBank/DDBJ whole genome shotgun (WGS) entry which is preliminary data.</text>
</comment>
<dbReference type="Gene3D" id="3.55.50.30">
    <property type="match status" value="1"/>
</dbReference>
<feature type="domain" description="FecR protein" evidence="2">
    <location>
        <begin position="125"/>
        <end position="214"/>
    </location>
</feature>
<dbReference type="RefSeq" id="WP_377110822.1">
    <property type="nucleotide sequence ID" value="NZ_JBHTHZ010000001.1"/>
</dbReference>
<dbReference type="EMBL" id="JBHTHZ010000001">
    <property type="protein sequence ID" value="MFD0792113.1"/>
    <property type="molecule type" value="Genomic_DNA"/>
</dbReference>
<evidence type="ECO:0000259" key="3">
    <source>
        <dbReference type="Pfam" id="PF16344"/>
    </source>
</evidence>
<gene>
    <name evidence="4" type="ORF">ACFQZX_00710</name>
</gene>
<keyword evidence="5" id="KW-1185">Reference proteome</keyword>
<dbReference type="InterPro" id="IPR006860">
    <property type="entry name" value="FecR"/>
</dbReference>
<reference evidence="5" key="1">
    <citation type="journal article" date="2019" name="Int. J. Syst. Evol. Microbiol.">
        <title>The Global Catalogue of Microorganisms (GCM) 10K type strain sequencing project: providing services to taxonomists for standard genome sequencing and annotation.</title>
        <authorList>
            <consortium name="The Broad Institute Genomics Platform"/>
            <consortium name="The Broad Institute Genome Sequencing Center for Infectious Disease"/>
            <person name="Wu L."/>
            <person name="Ma J."/>
        </authorList>
    </citation>
    <scope>NUCLEOTIDE SEQUENCE [LARGE SCALE GENOMIC DNA]</scope>
    <source>
        <strain evidence="5">CCUG 61484</strain>
    </source>
</reference>
<evidence type="ECO:0000259" key="2">
    <source>
        <dbReference type="Pfam" id="PF04773"/>
    </source>
</evidence>
<organism evidence="4 5">
    <name type="scientific">Mucilaginibacter litoreus</name>
    <dbReference type="NCBI Taxonomy" id="1048221"/>
    <lineage>
        <taxon>Bacteria</taxon>
        <taxon>Pseudomonadati</taxon>
        <taxon>Bacteroidota</taxon>
        <taxon>Sphingobacteriia</taxon>
        <taxon>Sphingobacteriales</taxon>
        <taxon>Sphingobacteriaceae</taxon>
        <taxon>Mucilaginibacter</taxon>
    </lineage>
</organism>
<dbReference type="InterPro" id="IPR032508">
    <property type="entry name" value="FecR_C"/>
</dbReference>
<dbReference type="PANTHER" id="PTHR30273:SF2">
    <property type="entry name" value="PROTEIN FECR"/>
    <property type="match status" value="1"/>
</dbReference>
<keyword evidence="1" id="KW-1133">Transmembrane helix</keyword>
<evidence type="ECO:0000313" key="4">
    <source>
        <dbReference type="EMBL" id="MFD0792113.1"/>
    </source>
</evidence>
<name>A0ABW3AM60_9SPHI</name>
<dbReference type="Gene3D" id="2.60.120.1440">
    <property type="match status" value="1"/>
</dbReference>